<evidence type="ECO:0000313" key="3">
    <source>
        <dbReference type="Proteomes" id="UP000277580"/>
    </source>
</evidence>
<dbReference type="EMBL" id="ML119115">
    <property type="protein sequence ID" value="RPB15088.1"/>
    <property type="molecule type" value="Genomic_DNA"/>
</dbReference>
<sequence>MSSGHISPSPRGRNVPFSQWFIDTFECGHVYNRLVNELVWLPYIPGISTDESFIGETRRRNMQDKCHECDAAEYFKHIKSSNAEVSNWREQLKILNEDGNREGQSVGPNTRLPSPVDSNPLSSLLMPIVDDSTPAVDTGSNQRTLVISRSDPPSSPLMPIVDDSTPAADTGSNQRTLVIAFGDFPAQEFPIKPSEGTQTPTTAAPRNNVQEESPATVATSTPGKTPERLSYADVLKRKPITPRPERAEAGLMTETPALQGVEPVKPPVRPRLVFRGRDLASNEPSSSGVVPAEDEPRISHGVANTRTNIPLSETSEFVEDDLLERVPFFQMPQRRKHGEPSG</sequence>
<feature type="compositionally biased region" description="Polar residues" evidence="1">
    <location>
        <begin position="195"/>
        <end position="223"/>
    </location>
</feature>
<feature type="region of interest" description="Disordered" evidence="1">
    <location>
        <begin position="279"/>
        <end position="298"/>
    </location>
</feature>
<dbReference type="AlphaFoldDB" id="A0A3N4L022"/>
<feature type="region of interest" description="Disordered" evidence="1">
    <location>
        <begin position="189"/>
        <end position="227"/>
    </location>
</feature>
<evidence type="ECO:0000313" key="2">
    <source>
        <dbReference type="EMBL" id="RPB15088.1"/>
    </source>
</evidence>
<proteinExistence type="predicted"/>
<accession>A0A3N4L022</accession>
<dbReference type="InParanoid" id="A0A3N4L022"/>
<dbReference type="OrthoDB" id="5400037at2759"/>
<name>A0A3N4L022_9PEZI</name>
<protein>
    <submittedName>
        <fullName evidence="2">Uncharacterized protein</fullName>
    </submittedName>
</protein>
<reference evidence="2 3" key="1">
    <citation type="journal article" date="2018" name="Nat. Ecol. Evol.">
        <title>Pezizomycetes genomes reveal the molecular basis of ectomycorrhizal truffle lifestyle.</title>
        <authorList>
            <person name="Murat C."/>
            <person name="Payen T."/>
            <person name="Noel B."/>
            <person name="Kuo A."/>
            <person name="Morin E."/>
            <person name="Chen J."/>
            <person name="Kohler A."/>
            <person name="Krizsan K."/>
            <person name="Balestrini R."/>
            <person name="Da Silva C."/>
            <person name="Montanini B."/>
            <person name="Hainaut M."/>
            <person name="Levati E."/>
            <person name="Barry K.W."/>
            <person name="Belfiori B."/>
            <person name="Cichocki N."/>
            <person name="Clum A."/>
            <person name="Dockter R.B."/>
            <person name="Fauchery L."/>
            <person name="Guy J."/>
            <person name="Iotti M."/>
            <person name="Le Tacon F."/>
            <person name="Lindquist E.A."/>
            <person name="Lipzen A."/>
            <person name="Malagnac F."/>
            <person name="Mello A."/>
            <person name="Molinier V."/>
            <person name="Miyauchi S."/>
            <person name="Poulain J."/>
            <person name="Riccioni C."/>
            <person name="Rubini A."/>
            <person name="Sitrit Y."/>
            <person name="Splivallo R."/>
            <person name="Traeger S."/>
            <person name="Wang M."/>
            <person name="Zifcakova L."/>
            <person name="Wipf D."/>
            <person name="Zambonelli A."/>
            <person name="Paolocci F."/>
            <person name="Nowrousian M."/>
            <person name="Ottonello S."/>
            <person name="Baldrian P."/>
            <person name="Spatafora J.W."/>
            <person name="Henrissat B."/>
            <person name="Nagy L.G."/>
            <person name="Aury J.M."/>
            <person name="Wincker P."/>
            <person name="Grigoriev I.V."/>
            <person name="Bonfante P."/>
            <person name="Martin F.M."/>
        </authorList>
    </citation>
    <scope>NUCLEOTIDE SEQUENCE [LARGE SCALE GENOMIC DNA]</scope>
    <source>
        <strain evidence="2 3">CCBAS932</strain>
    </source>
</reference>
<dbReference type="Proteomes" id="UP000277580">
    <property type="component" value="Unassembled WGS sequence"/>
</dbReference>
<keyword evidence="3" id="KW-1185">Reference proteome</keyword>
<organism evidence="2 3">
    <name type="scientific">Morchella conica CCBAS932</name>
    <dbReference type="NCBI Taxonomy" id="1392247"/>
    <lineage>
        <taxon>Eukaryota</taxon>
        <taxon>Fungi</taxon>
        <taxon>Dikarya</taxon>
        <taxon>Ascomycota</taxon>
        <taxon>Pezizomycotina</taxon>
        <taxon>Pezizomycetes</taxon>
        <taxon>Pezizales</taxon>
        <taxon>Morchellaceae</taxon>
        <taxon>Morchella</taxon>
    </lineage>
</organism>
<evidence type="ECO:0000256" key="1">
    <source>
        <dbReference type="SAM" id="MobiDB-lite"/>
    </source>
</evidence>
<gene>
    <name evidence="2" type="ORF">P167DRAFT_571955</name>
</gene>